<organism evidence="2 3">
    <name type="scientific">Planktosalinus lacus</name>
    <dbReference type="NCBI Taxonomy" id="1526573"/>
    <lineage>
        <taxon>Bacteria</taxon>
        <taxon>Pseudomonadati</taxon>
        <taxon>Bacteroidota</taxon>
        <taxon>Flavobacteriia</taxon>
        <taxon>Flavobacteriales</taxon>
        <taxon>Flavobacteriaceae</taxon>
        <taxon>Planktosalinus</taxon>
    </lineage>
</organism>
<feature type="domain" description="FAD-dependent urate hydroxylase HpyO/Asp monooxygenase CreE-like FAD/NAD(P)-binding" evidence="1">
    <location>
        <begin position="9"/>
        <end position="178"/>
    </location>
</feature>
<accession>A0A8J2VAY2</accession>
<evidence type="ECO:0000313" key="3">
    <source>
        <dbReference type="Proteomes" id="UP000652231"/>
    </source>
</evidence>
<dbReference type="InterPro" id="IPR038732">
    <property type="entry name" value="HpyO/CreE_NAD-binding"/>
</dbReference>
<dbReference type="RefSeq" id="WP_188441488.1">
    <property type="nucleotide sequence ID" value="NZ_BMGK01000006.1"/>
</dbReference>
<dbReference type="AlphaFoldDB" id="A0A8J2VAY2"/>
<reference evidence="2" key="1">
    <citation type="journal article" date="2014" name="Int. J. Syst. Evol. Microbiol.">
        <title>Complete genome sequence of Corynebacterium casei LMG S-19264T (=DSM 44701T), isolated from a smear-ripened cheese.</title>
        <authorList>
            <consortium name="US DOE Joint Genome Institute (JGI-PGF)"/>
            <person name="Walter F."/>
            <person name="Albersmeier A."/>
            <person name="Kalinowski J."/>
            <person name="Ruckert C."/>
        </authorList>
    </citation>
    <scope>NUCLEOTIDE SEQUENCE</scope>
    <source>
        <strain evidence="2">CGMCC 1.12924</strain>
    </source>
</reference>
<dbReference type="PANTHER" id="PTHR40254:SF1">
    <property type="entry name" value="BLR0577 PROTEIN"/>
    <property type="match status" value="1"/>
</dbReference>
<reference evidence="2" key="2">
    <citation type="submission" date="2020-09" db="EMBL/GenBank/DDBJ databases">
        <authorList>
            <person name="Sun Q."/>
            <person name="Zhou Y."/>
        </authorList>
    </citation>
    <scope>NUCLEOTIDE SEQUENCE</scope>
    <source>
        <strain evidence="2">CGMCC 1.12924</strain>
    </source>
</reference>
<sequence>MKPLLFKIAIVGLGPKGLYGFERLLARLNSNLINDPVEIHLFNKTRFMGSGDVYRSDQPGYLLMNFSNKHINMWPNEAPQPVVQHPERFSQYLARKQTTTPAAVDSLYASRATVGAYLEQGFTELCRNLPENVRLHKHIAEVNSIEKEGENYVIGFQGEEETLHLEGFQQILITTGHQRHKKCIKPKVNRVRFIYPVEETLKEVTQHHTVAMKGLGLTFIDAALALTEGRGGTFTESTNGNYTYSPSGKEPNHIYPFSKSGWPMLPKYNFDTPENEPPLYVESIQPLTDAQLSFTNDILPLLHQDMEFAYYNTLIAHKQVELIYHPDYEQVKAQIAAFHQAYPEYPEFSLKRLLEPEFNPKLSTHQNILEYLTAFTEVAPLNIVHEAQLRAAAVWKRVSPVFNELYSFSGLDPASHEEFDKHYFGKLNRIAFGPSPDNLKKIIALAQAGILDFEYARNPNLKCQENGISLNNGKSQNFCDVLINARIPKNSIQKDASGLFLNLCRNELARPYINHGKHTTYASGTVEIDRNGNLINARGIPENITLYGTPTEGLLHDNDTLSRTRNNFADPWAQAVIKQLTIQKYETFNPLTTSFTFGKSMDVRFDGQ</sequence>
<dbReference type="PANTHER" id="PTHR40254">
    <property type="entry name" value="BLR0577 PROTEIN"/>
    <property type="match status" value="1"/>
</dbReference>
<name>A0A8J2VAY2_9FLAO</name>
<dbReference type="InterPro" id="IPR052189">
    <property type="entry name" value="L-asp_N-monooxygenase_NS-form"/>
</dbReference>
<gene>
    <name evidence="2" type="ORF">GCM10011312_16770</name>
</gene>
<keyword evidence="3" id="KW-1185">Reference proteome</keyword>
<dbReference type="Proteomes" id="UP000652231">
    <property type="component" value="Unassembled WGS sequence"/>
</dbReference>
<comment type="caution">
    <text evidence="2">The sequence shown here is derived from an EMBL/GenBank/DDBJ whole genome shotgun (WGS) entry which is preliminary data.</text>
</comment>
<dbReference type="Pfam" id="PF13454">
    <property type="entry name" value="NAD_binding_9"/>
    <property type="match status" value="1"/>
</dbReference>
<evidence type="ECO:0000313" key="2">
    <source>
        <dbReference type="EMBL" id="GGD93678.1"/>
    </source>
</evidence>
<dbReference type="EMBL" id="BMGK01000006">
    <property type="protein sequence ID" value="GGD93678.1"/>
    <property type="molecule type" value="Genomic_DNA"/>
</dbReference>
<protein>
    <submittedName>
        <fullName evidence="2">Oxidoreductase</fullName>
    </submittedName>
</protein>
<evidence type="ECO:0000259" key="1">
    <source>
        <dbReference type="Pfam" id="PF13454"/>
    </source>
</evidence>
<proteinExistence type="predicted"/>